<gene>
    <name evidence="2" type="ORF">GCM10023156_58430</name>
</gene>
<evidence type="ECO:0000313" key="2">
    <source>
        <dbReference type="EMBL" id="GAA4467909.1"/>
    </source>
</evidence>
<accession>A0ABP8NLR3</accession>
<feature type="domain" description="Endonuclease/exonuclease/phosphatase" evidence="1">
    <location>
        <begin position="3"/>
        <end position="164"/>
    </location>
</feature>
<organism evidence="2 3">
    <name type="scientific">Novipirellula rosea</name>
    <dbReference type="NCBI Taxonomy" id="1031540"/>
    <lineage>
        <taxon>Bacteria</taxon>
        <taxon>Pseudomonadati</taxon>
        <taxon>Planctomycetota</taxon>
        <taxon>Planctomycetia</taxon>
        <taxon>Pirellulales</taxon>
        <taxon>Pirellulaceae</taxon>
        <taxon>Novipirellula</taxon>
    </lineage>
</organism>
<dbReference type="Pfam" id="PF03372">
    <property type="entry name" value="Exo_endo_phos"/>
    <property type="match status" value="1"/>
</dbReference>
<sequence>MLKLVTERKPDLLVLCEINERWAEDIGSLKRHFASYFVHPFVHPQENSYGIALYSQLDMPRCELRGMVREAVPSIDADIVLGDGQTVRVFAVHPKPPQPGADTTRRDAELVMVGREVRDDPSVIVLGDLNDVGWSRTSNLFREASQLMDPRIGRGFYPTFDATSWIM</sequence>
<protein>
    <recommendedName>
        <fullName evidence="1">Endonuclease/exonuclease/phosphatase domain-containing protein</fullName>
    </recommendedName>
</protein>
<dbReference type="Gene3D" id="3.60.10.10">
    <property type="entry name" value="Endonuclease/exonuclease/phosphatase"/>
    <property type="match status" value="1"/>
</dbReference>
<dbReference type="InterPro" id="IPR005135">
    <property type="entry name" value="Endo/exonuclease/phosphatase"/>
</dbReference>
<reference evidence="3" key="1">
    <citation type="journal article" date="2019" name="Int. J. Syst. Evol. Microbiol.">
        <title>The Global Catalogue of Microorganisms (GCM) 10K type strain sequencing project: providing services to taxonomists for standard genome sequencing and annotation.</title>
        <authorList>
            <consortium name="The Broad Institute Genomics Platform"/>
            <consortium name="The Broad Institute Genome Sequencing Center for Infectious Disease"/>
            <person name="Wu L."/>
            <person name="Ma J."/>
        </authorList>
    </citation>
    <scope>NUCLEOTIDE SEQUENCE [LARGE SCALE GENOMIC DNA]</scope>
    <source>
        <strain evidence="3">JCM 17759</strain>
    </source>
</reference>
<proteinExistence type="predicted"/>
<name>A0ABP8NLR3_9BACT</name>
<keyword evidence="3" id="KW-1185">Reference proteome</keyword>
<evidence type="ECO:0000259" key="1">
    <source>
        <dbReference type="Pfam" id="PF03372"/>
    </source>
</evidence>
<dbReference type="EMBL" id="BAABGA010000091">
    <property type="protein sequence ID" value="GAA4467909.1"/>
    <property type="molecule type" value="Genomic_DNA"/>
</dbReference>
<comment type="caution">
    <text evidence="2">The sequence shown here is derived from an EMBL/GenBank/DDBJ whole genome shotgun (WGS) entry which is preliminary data.</text>
</comment>
<dbReference type="InterPro" id="IPR036691">
    <property type="entry name" value="Endo/exonu/phosph_ase_sf"/>
</dbReference>
<evidence type="ECO:0000313" key="3">
    <source>
        <dbReference type="Proteomes" id="UP001500840"/>
    </source>
</evidence>
<dbReference type="Proteomes" id="UP001500840">
    <property type="component" value="Unassembled WGS sequence"/>
</dbReference>
<dbReference type="SUPFAM" id="SSF56219">
    <property type="entry name" value="DNase I-like"/>
    <property type="match status" value="1"/>
</dbReference>